<dbReference type="GO" id="GO:0020037">
    <property type="term" value="F:heme binding"/>
    <property type="evidence" value="ECO:0007669"/>
    <property type="project" value="InterPro"/>
</dbReference>
<keyword evidence="14" id="KW-0376">Hydrogen peroxide</keyword>
<keyword evidence="12 17" id="KW-0408">Iron</keyword>
<comment type="cofactor">
    <cofactor evidence="17">
        <name>Ca(2+)</name>
        <dbReference type="ChEBI" id="CHEBI:29108"/>
    </cofactor>
    <text evidence="17">Binds 2 calcium ions per subunit.</text>
</comment>
<protein>
    <recommendedName>
        <fullName evidence="4">peroxidase</fullName>
        <ecNumber evidence="4">1.11.1.7</ecNumber>
    </recommendedName>
</protein>
<dbReference type="GO" id="GO:0006979">
    <property type="term" value="P:response to oxidative stress"/>
    <property type="evidence" value="ECO:0007669"/>
    <property type="project" value="InterPro"/>
</dbReference>
<feature type="binding site" evidence="17">
    <location>
        <position position="255"/>
    </location>
    <ligand>
        <name>Ca(2+)</name>
        <dbReference type="ChEBI" id="CHEBI:29108"/>
        <label>2</label>
    </ligand>
</feature>
<keyword evidence="9" id="KW-0732">Signal</keyword>
<evidence type="ECO:0000256" key="10">
    <source>
        <dbReference type="ARBA" id="ARBA00022837"/>
    </source>
</evidence>
<feature type="binding site" evidence="17">
    <location>
        <position position="203"/>
    </location>
    <ligand>
        <name>Ca(2+)</name>
        <dbReference type="ChEBI" id="CHEBI:29108"/>
        <label>2</label>
    </ligand>
</feature>
<accession>A0AAV0LHA0</accession>
<dbReference type="InterPro" id="IPR002016">
    <property type="entry name" value="Haem_peroxidase"/>
</dbReference>
<comment type="cofactor">
    <cofactor evidence="17">
        <name>heme b</name>
        <dbReference type="ChEBI" id="CHEBI:60344"/>
    </cofactor>
    <text evidence="17">Binds 1 heme b (iron(II)-protoporphyrin IX) group per subunit.</text>
</comment>
<evidence type="ECO:0000256" key="5">
    <source>
        <dbReference type="ARBA" id="ARBA00022525"/>
    </source>
</evidence>
<feature type="disulfide bond" evidence="19">
    <location>
        <begin position="131"/>
        <end position="325"/>
    </location>
</feature>
<evidence type="ECO:0000256" key="6">
    <source>
        <dbReference type="ARBA" id="ARBA00022559"/>
    </source>
</evidence>
<dbReference type="InterPro" id="IPR019794">
    <property type="entry name" value="Peroxidases_AS"/>
</dbReference>
<dbReference type="GO" id="GO:0042744">
    <property type="term" value="P:hydrogen peroxide catabolic process"/>
    <property type="evidence" value="ECO:0007669"/>
    <property type="project" value="UniProtKB-KW"/>
</dbReference>
<comment type="similarity">
    <text evidence="3">Belongs to the peroxidase family. Ascorbate peroxidase subfamily.</text>
</comment>
<comment type="caution">
    <text evidence="22">The sequence shown here is derived from an EMBL/GenBank/DDBJ whole genome shotgun (WGS) entry which is preliminary data.</text>
</comment>
<feature type="binding site" evidence="17">
    <location>
        <position position="85"/>
    </location>
    <ligand>
        <name>Ca(2+)</name>
        <dbReference type="ChEBI" id="CHEBI:29108"/>
        <label>1</label>
    </ligand>
</feature>
<feature type="binding site" description="axial binding residue" evidence="17">
    <location>
        <position position="202"/>
    </location>
    <ligand>
        <name>heme b</name>
        <dbReference type="ChEBI" id="CHEBI:60344"/>
    </ligand>
    <ligandPart>
        <name>Fe</name>
        <dbReference type="ChEBI" id="CHEBI:18248"/>
    </ligandPart>
</feature>
<dbReference type="PRINTS" id="PR00461">
    <property type="entry name" value="PLPEROXIDASE"/>
</dbReference>
<evidence type="ECO:0000256" key="14">
    <source>
        <dbReference type="ARBA" id="ARBA00023324"/>
    </source>
</evidence>
<feature type="site" description="Transition state stabilizer" evidence="18">
    <location>
        <position position="73"/>
    </location>
</feature>
<keyword evidence="13 19" id="KW-1015">Disulfide bond</keyword>
<dbReference type="PROSITE" id="PS00435">
    <property type="entry name" value="PEROXIDASE_1"/>
    <property type="match status" value="1"/>
</dbReference>
<dbReference type="FunFam" id="1.10.420.10:FF:000007">
    <property type="entry name" value="Peroxidase"/>
    <property type="match status" value="1"/>
</dbReference>
<dbReference type="GO" id="GO:0046872">
    <property type="term" value="F:metal ion binding"/>
    <property type="evidence" value="ECO:0007669"/>
    <property type="project" value="UniProtKB-KW"/>
</dbReference>
<feature type="binding site" evidence="17">
    <location>
        <position position="99"/>
    </location>
    <ligand>
        <name>Ca(2+)</name>
        <dbReference type="ChEBI" id="CHEBI:29108"/>
        <label>1</label>
    </ligand>
</feature>
<keyword evidence="10 17" id="KW-0106">Calcium</keyword>
<organism evidence="22 23">
    <name type="scientific">Linum tenue</name>
    <dbReference type="NCBI Taxonomy" id="586396"/>
    <lineage>
        <taxon>Eukaryota</taxon>
        <taxon>Viridiplantae</taxon>
        <taxon>Streptophyta</taxon>
        <taxon>Embryophyta</taxon>
        <taxon>Tracheophyta</taxon>
        <taxon>Spermatophyta</taxon>
        <taxon>Magnoliopsida</taxon>
        <taxon>eudicotyledons</taxon>
        <taxon>Gunneridae</taxon>
        <taxon>Pentapetalae</taxon>
        <taxon>rosids</taxon>
        <taxon>fabids</taxon>
        <taxon>Malpighiales</taxon>
        <taxon>Linaceae</taxon>
        <taxon>Linum</taxon>
    </lineage>
</organism>
<evidence type="ECO:0000256" key="4">
    <source>
        <dbReference type="ARBA" id="ARBA00012313"/>
    </source>
</evidence>
<feature type="binding site" evidence="17">
    <location>
        <position position="83"/>
    </location>
    <ligand>
        <name>Ca(2+)</name>
        <dbReference type="ChEBI" id="CHEBI:29108"/>
        <label>1</label>
    </ligand>
</feature>
<keyword evidence="5" id="KW-0964">Secreted</keyword>
<feature type="disulfide bond" evidence="19">
    <location>
        <begin position="209"/>
        <end position="241"/>
    </location>
</feature>
<dbReference type="EMBL" id="CAMGYJ010000006">
    <property type="protein sequence ID" value="CAI0433277.1"/>
    <property type="molecule type" value="Genomic_DNA"/>
</dbReference>
<dbReference type="InterPro" id="IPR019793">
    <property type="entry name" value="Peroxidases_heam-ligand_BS"/>
</dbReference>
<dbReference type="AlphaFoldDB" id="A0AAV0LHA0"/>
<gene>
    <name evidence="22" type="ORF">LITE_LOCUS23782</name>
</gene>
<evidence type="ECO:0000256" key="1">
    <source>
        <dbReference type="ARBA" id="ARBA00000189"/>
    </source>
</evidence>
<dbReference type="FunFam" id="1.10.520.10:FF:000008">
    <property type="entry name" value="Peroxidase"/>
    <property type="match status" value="1"/>
</dbReference>
<dbReference type="PROSITE" id="PS00436">
    <property type="entry name" value="PEROXIDASE_2"/>
    <property type="match status" value="1"/>
</dbReference>
<comment type="catalytic activity">
    <reaction evidence="1">
        <text>2 a phenolic donor + H2O2 = 2 a phenolic radical donor + 2 H2O</text>
        <dbReference type="Rhea" id="RHEA:56136"/>
        <dbReference type="ChEBI" id="CHEBI:15377"/>
        <dbReference type="ChEBI" id="CHEBI:16240"/>
        <dbReference type="ChEBI" id="CHEBI:139520"/>
        <dbReference type="ChEBI" id="CHEBI:139521"/>
        <dbReference type="EC" id="1.11.1.7"/>
    </reaction>
</comment>
<evidence type="ECO:0000256" key="12">
    <source>
        <dbReference type="ARBA" id="ARBA00023004"/>
    </source>
</evidence>
<evidence type="ECO:0000256" key="16">
    <source>
        <dbReference type="PIRSR" id="PIRSR600823-2"/>
    </source>
</evidence>
<evidence type="ECO:0000256" key="7">
    <source>
        <dbReference type="ARBA" id="ARBA00022617"/>
    </source>
</evidence>
<evidence type="ECO:0000256" key="11">
    <source>
        <dbReference type="ARBA" id="ARBA00023002"/>
    </source>
</evidence>
<feature type="binding site" evidence="17">
    <location>
        <position position="252"/>
    </location>
    <ligand>
        <name>Ca(2+)</name>
        <dbReference type="ChEBI" id="CHEBI:29108"/>
        <label>2</label>
    </ligand>
</feature>
<dbReference type="PANTHER" id="PTHR31517">
    <property type="match status" value="1"/>
</dbReference>
<feature type="disulfide bond" evidence="19">
    <location>
        <begin position="46"/>
        <end position="125"/>
    </location>
</feature>
<feature type="binding site" evidence="17">
    <location>
        <position position="87"/>
    </location>
    <ligand>
        <name>Ca(2+)</name>
        <dbReference type="ChEBI" id="CHEBI:29108"/>
        <label>1</label>
    </ligand>
</feature>
<reference evidence="22" key="1">
    <citation type="submission" date="2022-08" db="EMBL/GenBank/DDBJ databases">
        <authorList>
            <person name="Gutierrez-Valencia J."/>
        </authorList>
    </citation>
    <scope>NUCLEOTIDE SEQUENCE</scope>
</reference>
<dbReference type="Gene3D" id="1.10.420.10">
    <property type="entry name" value="Peroxidase, domain 2"/>
    <property type="match status" value="1"/>
</dbReference>
<feature type="compositionally biased region" description="Pro residues" evidence="20">
    <location>
        <begin position="342"/>
        <end position="372"/>
    </location>
</feature>
<keyword evidence="6" id="KW-0575">Peroxidase</keyword>
<feature type="binding site" evidence="16">
    <location>
        <position position="171"/>
    </location>
    <ligand>
        <name>substrate</name>
    </ligand>
</feature>
<feature type="active site" description="Proton acceptor" evidence="15">
    <location>
        <position position="77"/>
    </location>
</feature>
<evidence type="ECO:0000256" key="8">
    <source>
        <dbReference type="ARBA" id="ARBA00022723"/>
    </source>
</evidence>
<sequence length="429" mass="45880">MSQIVNKMLALAPPLLVVFLVFINAAVFIPHPVSADLKLGFYQSTCPQAETIVRQLVQKRFNTNKSVTAALLRMHFHDCFIKGCDASILIDSTSQKQSEKAAGPNFTVREFDLIDQIKTALEAACPSRVSCADVIALATRDAVALAGGPNYPLPTGRLDSLTSDVNDVNLPGPTMPVSLAFIQFFEPKGFTISEMVTLLGAHTVGVAHCAFFQDRISNFQGSGKPDPAMDPALAGSLRKTCSASNNPAAFLDQNTSFAVDASFYRELTVKRGVMQIDQELATDPSTSKMVSSLARNESGFRQSFAAAMVKMGSLVGKGGEVRKSCRVFNPKSPVGGGARPPVASPRPPVVKPRPPVQPSPHGPVVSPRPPVSKPRSPVVSRGASPPKSGGKKNVPKKTHKKSSSPRRKGSKKPANGHHSHQKKKPRKGH</sequence>
<feature type="region of interest" description="Disordered" evidence="20">
    <location>
        <begin position="326"/>
        <end position="429"/>
    </location>
</feature>
<dbReference type="Proteomes" id="UP001154282">
    <property type="component" value="Unassembled WGS sequence"/>
</dbReference>
<evidence type="ECO:0000256" key="19">
    <source>
        <dbReference type="PIRSR" id="PIRSR600823-5"/>
    </source>
</evidence>
<dbReference type="Pfam" id="PF00141">
    <property type="entry name" value="peroxidase"/>
    <property type="match status" value="1"/>
</dbReference>
<proteinExistence type="inferred from homology"/>
<dbReference type="PRINTS" id="PR00458">
    <property type="entry name" value="PEROXIDASE"/>
</dbReference>
<evidence type="ECO:0000256" key="18">
    <source>
        <dbReference type="PIRSR" id="PIRSR600823-4"/>
    </source>
</evidence>
<comment type="function">
    <text evidence="2">Removal of H(2)O(2), oxidation of toxic reductants, biosynthesis and degradation of lignin, suberization, auxin catabolism, response to environmental stresses such as wounding, pathogen attack and oxidative stress. These functions might be dependent on each isozyme/isoform in each plant tissue.</text>
</comment>
<dbReference type="InterPro" id="IPR010255">
    <property type="entry name" value="Haem_peroxidase_sf"/>
</dbReference>
<keyword evidence="7" id="KW-0349">Heme</keyword>
<evidence type="ECO:0000256" key="17">
    <source>
        <dbReference type="PIRSR" id="PIRSR600823-3"/>
    </source>
</evidence>
<evidence type="ECO:0000313" key="22">
    <source>
        <dbReference type="EMBL" id="CAI0433277.1"/>
    </source>
</evidence>
<keyword evidence="23" id="KW-1185">Reference proteome</keyword>
<feature type="compositionally biased region" description="Basic residues" evidence="20">
    <location>
        <begin position="389"/>
        <end position="429"/>
    </location>
</feature>
<dbReference type="InterPro" id="IPR033905">
    <property type="entry name" value="Secretory_peroxidase"/>
</dbReference>
<evidence type="ECO:0000256" key="3">
    <source>
        <dbReference type="ARBA" id="ARBA00006873"/>
    </source>
</evidence>
<feature type="binding site" evidence="17">
    <location>
        <position position="260"/>
    </location>
    <ligand>
        <name>Ca(2+)</name>
        <dbReference type="ChEBI" id="CHEBI:29108"/>
        <label>2</label>
    </ligand>
</feature>
<keyword evidence="8 17" id="KW-0479">Metal-binding</keyword>
<evidence type="ECO:0000259" key="21">
    <source>
        <dbReference type="PROSITE" id="PS50873"/>
    </source>
</evidence>
<dbReference type="CDD" id="cd00693">
    <property type="entry name" value="secretory_peroxidase"/>
    <property type="match status" value="1"/>
</dbReference>
<dbReference type="PROSITE" id="PS50873">
    <property type="entry name" value="PEROXIDASE_4"/>
    <property type="match status" value="1"/>
</dbReference>
<evidence type="ECO:0000256" key="13">
    <source>
        <dbReference type="ARBA" id="ARBA00023157"/>
    </source>
</evidence>
<evidence type="ECO:0000256" key="15">
    <source>
        <dbReference type="PIRSR" id="PIRSR600823-1"/>
    </source>
</evidence>
<dbReference type="GO" id="GO:0140825">
    <property type="term" value="F:lactoperoxidase activity"/>
    <property type="evidence" value="ECO:0007669"/>
    <property type="project" value="UniProtKB-EC"/>
</dbReference>
<keyword evidence="11" id="KW-0560">Oxidoreductase</keyword>
<dbReference type="Gene3D" id="1.10.520.10">
    <property type="match status" value="1"/>
</dbReference>
<evidence type="ECO:0000256" key="9">
    <source>
        <dbReference type="ARBA" id="ARBA00022729"/>
    </source>
</evidence>
<dbReference type="InterPro" id="IPR000823">
    <property type="entry name" value="Peroxidase_pln"/>
</dbReference>
<dbReference type="EC" id="1.11.1.7" evidence="4"/>
<dbReference type="SUPFAM" id="SSF48113">
    <property type="entry name" value="Heme-dependent peroxidases"/>
    <property type="match status" value="1"/>
</dbReference>
<dbReference type="PANTHER" id="PTHR31517:SF59">
    <property type="entry name" value="PEROXIDASE"/>
    <property type="match status" value="1"/>
</dbReference>
<feature type="binding site" evidence="17">
    <location>
        <position position="78"/>
    </location>
    <ligand>
        <name>Ca(2+)</name>
        <dbReference type="ChEBI" id="CHEBI:29108"/>
        <label>1</label>
    </ligand>
</feature>
<evidence type="ECO:0000313" key="23">
    <source>
        <dbReference type="Proteomes" id="UP001154282"/>
    </source>
</evidence>
<feature type="domain" description="Plant heme peroxidase family profile" evidence="21">
    <location>
        <begin position="36"/>
        <end position="329"/>
    </location>
</feature>
<name>A0AAV0LHA0_9ROSI</name>
<feature type="disulfide bond" evidence="19">
    <location>
        <begin position="79"/>
        <end position="84"/>
    </location>
</feature>
<evidence type="ECO:0000256" key="2">
    <source>
        <dbReference type="ARBA" id="ARBA00002322"/>
    </source>
</evidence>
<evidence type="ECO:0000256" key="20">
    <source>
        <dbReference type="SAM" id="MobiDB-lite"/>
    </source>
</evidence>